<protein>
    <recommendedName>
        <fullName evidence="4">Glutaredoxin domain-containing protein</fullName>
    </recommendedName>
</protein>
<dbReference type="InterPro" id="IPR047185">
    <property type="entry name" value="GLRX1"/>
</dbReference>
<dbReference type="PROSITE" id="PS51354">
    <property type="entry name" value="GLUTAREDOXIN_2"/>
    <property type="match status" value="1"/>
</dbReference>
<evidence type="ECO:0000259" key="4">
    <source>
        <dbReference type="Pfam" id="PF00462"/>
    </source>
</evidence>
<dbReference type="EMBL" id="JAUCMV010000003">
    <property type="protein sequence ID" value="KAK0412555.1"/>
    <property type="molecule type" value="Genomic_DNA"/>
</dbReference>
<dbReference type="PANTHER" id="PTHR46185">
    <property type="entry name" value="GLUTAREDOXIN-1"/>
    <property type="match status" value="1"/>
</dbReference>
<name>A0AA39HUW5_9BILA</name>
<dbReference type="AlphaFoldDB" id="A0AA39HUW5"/>
<gene>
    <name evidence="5" type="ORF">QR680_006280</name>
</gene>
<dbReference type="Pfam" id="PF00462">
    <property type="entry name" value="Glutaredoxin"/>
    <property type="match status" value="1"/>
</dbReference>
<dbReference type="InterPro" id="IPR014025">
    <property type="entry name" value="Glutaredoxin_subgr"/>
</dbReference>
<dbReference type="Gene3D" id="3.40.30.10">
    <property type="entry name" value="Glutaredoxin"/>
    <property type="match status" value="1"/>
</dbReference>
<comment type="caution">
    <text evidence="5">The sequence shown here is derived from an EMBL/GenBank/DDBJ whole genome shotgun (WGS) entry which is preliminary data.</text>
</comment>
<feature type="domain" description="Glutaredoxin" evidence="4">
    <location>
        <begin position="124"/>
        <end position="189"/>
    </location>
</feature>
<proteinExistence type="predicted"/>
<dbReference type="GO" id="GO:0005739">
    <property type="term" value="C:mitochondrion"/>
    <property type="evidence" value="ECO:0007669"/>
    <property type="project" value="TreeGrafter"/>
</dbReference>
<keyword evidence="1" id="KW-0813">Transport</keyword>
<keyword evidence="6" id="KW-1185">Reference proteome</keyword>
<reference evidence="5" key="1">
    <citation type="submission" date="2023-06" db="EMBL/GenBank/DDBJ databases">
        <title>Genomic analysis of the entomopathogenic nematode Steinernema hermaphroditum.</title>
        <authorList>
            <person name="Schwarz E.M."/>
            <person name="Heppert J.K."/>
            <person name="Baniya A."/>
            <person name="Schwartz H.T."/>
            <person name="Tan C.-H."/>
            <person name="Antoshechkin I."/>
            <person name="Sternberg P.W."/>
            <person name="Goodrich-Blair H."/>
            <person name="Dillman A.R."/>
        </authorList>
    </citation>
    <scope>NUCLEOTIDE SEQUENCE</scope>
    <source>
        <strain evidence="5">PS9179</strain>
        <tissue evidence="5">Whole animal</tissue>
    </source>
</reference>
<dbReference type="InterPro" id="IPR036249">
    <property type="entry name" value="Thioredoxin-like_sf"/>
</dbReference>
<sequence length="221" mass="23956">MAGKQTNSAKKEKKPASTKKEAAPAASAAAPAQKSQGLFAQMAATAGGVAVGSAVGNAVGSWFGGSSKSSSSSWSNVCEQEWKKLTECLKSTSELTGCQDLHDLFKKMSRAKEFVENSIHNSKVCVFSKSYDNNCQQTREALNSFQLAPDVLAWIEIENRGDCDEIQDYLKQLTGDKSLPRVFFNGSFVGGAEDTLRKKQDGSLERNLEEVICMHMANQID</sequence>
<dbReference type="SUPFAM" id="SSF52833">
    <property type="entry name" value="Thioredoxin-like"/>
    <property type="match status" value="1"/>
</dbReference>
<dbReference type="Proteomes" id="UP001175271">
    <property type="component" value="Unassembled WGS sequence"/>
</dbReference>
<evidence type="ECO:0000256" key="3">
    <source>
        <dbReference type="SAM" id="MobiDB-lite"/>
    </source>
</evidence>
<feature type="region of interest" description="Disordered" evidence="3">
    <location>
        <begin position="1"/>
        <end position="31"/>
    </location>
</feature>
<evidence type="ECO:0000313" key="6">
    <source>
        <dbReference type="Proteomes" id="UP001175271"/>
    </source>
</evidence>
<evidence type="ECO:0000256" key="2">
    <source>
        <dbReference type="ARBA" id="ARBA00022982"/>
    </source>
</evidence>
<dbReference type="PANTHER" id="PTHR46185:SF1">
    <property type="entry name" value="GLUTAREDOXIN-1"/>
    <property type="match status" value="1"/>
</dbReference>
<dbReference type="GO" id="GO:0015038">
    <property type="term" value="F:glutathione disulfide oxidoreductase activity"/>
    <property type="evidence" value="ECO:0007669"/>
    <property type="project" value="TreeGrafter"/>
</dbReference>
<accession>A0AA39HUW5</accession>
<dbReference type="PRINTS" id="PR00160">
    <property type="entry name" value="GLUTAREDOXIN"/>
</dbReference>
<evidence type="ECO:0000313" key="5">
    <source>
        <dbReference type="EMBL" id="KAK0412555.1"/>
    </source>
</evidence>
<keyword evidence="2" id="KW-0249">Electron transport</keyword>
<organism evidence="5 6">
    <name type="scientific">Steinernema hermaphroditum</name>
    <dbReference type="NCBI Taxonomy" id="289476"/>
    <lineage>
        <taxon>Eukaryota</taxon>
        <taxon>Metazoa</taxon>
        <taxon>Ecdysozoa</taxon>
        <taxon>Nematoda</taxon>
        <taxon>Chromadorea</taxon>
        <taxon>Rhabditida</taxon>
        <taxon>Tylenchina</taxon>
        <taxon>Panagrolaimomorpha</taxon>
        <taxon>Strongyloidoidea</taxon>
        <taxon>Steinernematidae</taxon>
        <taxon>Steinernema</taxon>
    </lineage>
</organism>
<evidence type="ECO:0000256" key="1">
    <source>
        <dbReference type="ARBA" id="ARBA00022448"/>
    </source>
</evidence>
<dbReference type="InterPro" id="IPR002109">
    <property type="entry name" value="Glutaredoxin"/>
</dbReference>